<proteinExistence type="predicted"/>
<dbReference type="EMBL" id="BAABKM010000001">
    <property type="protein sequence ID" value="GAA4692874.1"/>
    <property type="molecule type" value="Genomic_DNA"/>
</dbReference>
<evidence type="ECO:0000313" key="2">
    <source>
        <dbReference type="Proteomes" id="UP001499974"/>
    </source>
</evidence>
<dbReference type="Proteomes" id="UP001499974">
    <property type="component" value="Unassembled WGS sequence"/>
</dbReference>
<comment type="caution">
    <text evidence="1">The sequence shown here is derived from an EMBL/GenBank/DDBJ whole genome shotgun (WGS) entry which is preliminary data.</text>
</comment>
<gene>
    <name evidence="1" type="ORF">GCM10023349_04940</name>
</gene>
<name>A0ABP8WRJ0_9ACTN</name>
<sequence length="56" mass="5968">MAVIHRVLTVHAGTSMPVQLALLDAIEGALQGQGVSRIWIDAGTRPDLVVLAEFDD</sequence>
<keyword evidence="2" id="KW-1185">Reference proteome</keyword>
<protein>
    <submittedName>
        <fullName evidence="1">Uncharacterized protein</fullName>
    </submittedName>
</protein>
<organism evidence="1 2">
    <name type="scientific">Nocardioides conyzicola</name>
    <dbReference type="NCBI Taxonomy" id="1651781"/>
    <lineage>
        <taxon>Bacteria</taxon>
        <taxon>Bacillati</taxon>
        <taxon>Actinomycetota</taxon>
        <taxon>Actinomycetes</taxon>
        <taxon>Propionibacteriales</taxon>
        <taxon>Nocardioidaceae</taxon>
        <taxon>Nocardioides</taxon>
    </lineage>
</organism>
<accession>A0ABP8WRJ0</accession>
<reference evidence="2" key="1">
    <citation type="journal article" date="2019" name="Int. J. Syst. Evol. Microbiol.">
        <title>The Global Catalogue of Microorganisms (GCM) 10K type strain sequencing project: providing services to taxonomists for standard genome sequencing and annotation.</title>
        <authorList>
            <consortium name="The Broad Institute Genomics Platform"/>
            <consortium name="The Broad Institute Genome Sequencing Center for Infectious Disease"/>
            <person name="Wu L."/>
            <person name="Ma J."/>
        </authorList>
    </citation>
    <scope>NUCLEOTIDE SEQUENCE [LARGE SCALE GENOMIC DNA]</scope>
    <source>
        <strain evidence="2">JCM 18531</strain>
    </source>
</reference>
<evidence type="ECO:0000313" key="1">
    <source>
        <dbReference type="EMBL" id="GAA4692874.1"/>
    </source>
</evidence>